<comment type="miscellaneous">
    <text evidence="4">Although this enzyme belongs to the family of MTA phosphorylases based on sequence homology, it lacks several conserved amino acids in the substrate binding pocket that confer specificity towards MTA.</text>
</comment>
<dbReference type="EC" id="2.4.2.1" evidence="4"/>
<dbReference type="InterPro" id="IPR010044">
    <property type="entry name" value="MTAP"/>
</dbReference>
<dbReference type="GO" id="GO:0017061">
    <property type="term" value="F:S-methyl-5-thioadenosine phosphorylase activity"/>
    <property type="evidence" value="ECO:0007669"/>
    <property type="project" value="InterPro"/>
</dbReference>
<dbReference type="Proteomes" id="UP000094757">
    <property type="component" value="Chromosome"/>
</dbReference>
<evidence type="ECO:0000256" key="4">
    <source>
        <dbReference type="HAMAP-Rule" id="MF_01963"/>
    </source>
</evidence>
<comment type="function">
    <text evidence="4">Purine nucleoside phosphorylase involved in purine salvage.</text>
</comment>
<dbReference type="InterPro" id="IPR018099">
    <property type="entry name" value="Purine_phosphorylase-2_CS"/>
</dbReference>
<dbReference type="GO" id="GO:0006166">
    <property type="term" value="P:purine ribonucleoside salvage"/>
    <property type="evidence" value="ECO:0007669"/>
    <property type="project" value="UniProtKB-UniRule"/>
</dbReference>
<feature type="binding site" evidence="4">
    <location>
        <position position="10"/>
    </location>
    <ligand>
        <name>phosphate</name>
        <dbReference type="ChEBI" id="CHEBI:43474"/>
    </ligand>
</feature>
<dbReference type="HAMAP" id="MF_01963">
    <property type="entry name" value="MTAP"/>
    <property type="match status" value="1"/>
</dbReference>
<proteinExistence type="inferred from homology"/>
<organism evidence="6 7">
    <name type="scientific">Dialister pneumosintes</name>
    <dbReference type="NCBI Taxonomy" id="39950"/>
    <lineage>
        <taxon>Bacteria</taxon>
        <taxon>Bacillati</taxon>
        <taxon>Bacillota</taxon>
        <taxon>Negativicutes</taxon>
        <taxon>Veillonellales</taxon>
        <taxon>Veillonellaceae</taxon>
        <taxon>Dialister</taxon>
    </lineage>
</organism>
<gene>
    <name evidence="6" type="ORF">BCB69_02545</name>
</gene>
<evidence type="ECO:0000313" key="6">
    <source>
        <dbReference type="EMBL" id="AOH38949.1"/>
    </source>
</evidence>
<dbReference type="CDD" id="cd09010">
    <property type="entry name" value="MTAP_SsMTAPII_like_MTIP"/>
    <property type="match status" value="1"/>
</dbReference>
<comment type="pathway">
    <text evidence="4">Purine metabolism; purine nucleoside salvage.</text>
</comment>
<dbReference type="STRING" id="39950.BCB69_02545"/>
<name>A0A1B3WD88_9FIRM</name>
<sequence length="264" mass="29851">MNKLAFIGGTGVYDVGILHNIEEKSINTPYGKAHYQKGLYENKEIIFLARHGVKHTIPPHKINYRANIYALKMLNVSSVISTTAVGSMNPTYKPGELVLINQFIDCTKHREHTFFDGERYGVTHIDMSEPYCNQLRRAILKAGVENDISIHPSGTYICTEGPRFETAAEIKAYQLWGADVVGMTNVPECSLAREAEICYATISMVTNFSTGINQKMLSHKEVFDCMEKNIHSFRKIVTWIIKNYNVQLDCTCHHALDEFGGFHL</sequence>
<feature type="binding site" evidence="4">
    <location>
        <begin position="83"/>
        <end position="84"/>
    </location>
    <ligand>
        <name>phosphate</name>
        <dbReference type="ChEBI" id="CHEBI:43474"/>
    </ligand>
</feature>
<evidence type="ECO:0000313" key="7">
    <source>
        <dbReference type="Proteomes" id="UP000094757"/>
    </source>
</evidence>
<comment type="catalytic activity">
    <reaction evidence="4">
        <text>a purine D-ribonucleoside + phosphate = a purine nucleobase + alpha-D-ribose 1-phosphate</text>
        <dbReference type="Rhea" id="RHEA:19805"/>
        <dbReference type="ChEBI" id="CHEBI:26386"/>
        <dbReference type="ChEBI" id="CHEBI:43474"/>
        <dbReference type="ChEBI" id="CHEBI:57720"/>
        <dbReference type="ChEBI" id="CHEBI:142355"/>
        <dbReference type="EC" id="2.4.2.1"/>
    </reaction>
</comment>
<dbReference type="GO" id="GO:0019509">
    <property type="term" value="P:L-methionine salvage from methylthioadenosine"/>
    <property type="evidence" value="ECO:0007669"/>
    <property type="project" value="TreeGrafter"/>
</dbReference>
<dbReference type="NCBIfam" id="TIGR01694">
    <property type="entry name" value="MTAP"/>
    <property type="match status" value="1"/>
</dbReference>
<dbReference type="SUPFAM" id="SSF53167">
    <property type="entry name" value="Purine and uridine phosphorylases"/>
    <property type="match status" value="1"/>
</dbReference>
<dbReference type="PANTHER" id="PTHR42679:SF2">
    <property type="entry name" value="S-METHYL-5'-THIOADENOSINE PHOSPHORYLASE"/>
    <property type="match status" value="1"/>
</dbReference>
<keyword evidence="2 4" id="KW-0808">Transferase</keyword>
<feature type="binding site" evidence="4">
    <location>
        <position position="184"/>
    </location>
    <ligand>
        <name>phosphate</name>
        <dbReference type="ChEBI" id="CHEBI:43474"/>
    </ligand>
</feature>
<dbReference type="AlphaFoldDB" id="A0A1B3WD88"/>
<comment type="subunit">
    <text evidence="4">Homohexamer. Dimer of a homotrimer.</text>
</comment>
<comment type="caution">
    <text evidence="4">Lacks conserved residue(s) required for the propagation of feature annotation.</text>
</comment>
<comment type="similarity">
    <text evidence="4">Belongs to the PNP/MTAP phosphorylase family. MTAP subfamily.</text>
</comment>
<reference evidence="7" key="1">
    <citation type="submission" date="2016-08" db="EMBL/GenBank/DDBJ databases">
        <authorList>
            <person name="Holder M.E."/>
            <person name="Ajami N.J."/>
            <person name="Petrosino J.F."/>
        </authorList>
    </citation>
    <scope>NUCLEOTIDE SEQUENCE [LARGE SCALE GENOMIC DNA]</scope>
    <source>
        <strain evidence="7">F0677</strain>
    </source>
</reference>
<keyword evidence="1 4" id="KW-0328">Glycosyltransferase</keyword>
<feature type="binding site" evidence="4">
    <location>
        <position position="183"/>
    </location>
    <ligand>
        <name>substrate</name>
    </ligand>
</feature>
<evidence type="ECO:0000256" key="3">
    <source>
        <dbReference type="ARBA" id="ARBA00022726"/>
    </source>
</evidence>
<feature type="binding site" evidence="4">
    <location>
        <begin position="50"/>
        <end position="51"/>
    </location>
    <ligand>
        <name>phosphate</name>
        <dbReference type="ChEBI" id="CHEBI:43474"/>
    </ligand>
</feature>
<dbReference type="RefSeq" id="WP_069176930.1">
    <property type="nucleotide sequence ID" value="NZ_CP017037.1"/>
</dbReference>
<dbReference type="UniPathway" id="UPA00606"/>
<dbReference type="FunFam" id="3.40.50.1580:FF:000012">
    <property type="entry name" value="Probable 6-oxopurine nucleoside phosphorylase"/>
    <property type="match status" value="1"/>
</dbReference>
<feature type="site" description="Important for substrate specificity" evidence="4">
    <location>
        <position position="165"/>
    </location>
</feature>
<keyword evidence="3 4" id="KW-0660">Purine salvage</keyword>
<dbReference type="NCBIfam" id="NF006599">
    <property type="entry name" value="PRK09136.1"/>
    <property type="match status" value="1"/>
</dbReference>
<protein>
    <recommendedName>
        <fullName evidence="4">Purine nucleoside phosphorylase</fullName>
        <shortName evidence="4">PNP</shortName>
        <ecNumber evidence="4">2.4.2.1</ecNumber>
    </recommendedName>
</protein>
<feature type="site" description="Important for substrate specificity" evidence="4">
    <location>
        <position position="219"/>
    </location>
</feature>
<dbReference type="Pfam" id="PF01048">
    <property type="entry name" value="PNP_UDP_1"/>
    <property type="match status" value="1"/>
</dbReference>
<dbReference type="KEGG" id="dpn:BCB69_02545"/>
<evidence type="ECO:0000259" key="5">
    <source>
        <dbReference type="Pfam" id="PF01048"/>
    </source>
</evidence>
<dbReference type="PROSITE" id="PS01240">
    <property type="entry name" value="PNP_MTAP_2"/>
    <property type="match status" value="1"/>
</dbReference>
<evidence type="ECO:0000256" key="2">
    <source>
        <dbReference type="ARBA" id="ARBA00022679"/>
    </source>
</evidence>
<dbReference type="InterPro" id="IPR035994">
    <property type="entry name" value="Nucleoside_phosphorylase_sf"/>
</dbReference>
<evidence type="ECO:0000256" key="1">
    <source>
        <dbReference type="ARBA" id="ARBA00022676"/>
    </source>
</evidence>
<dbReference type="InterPro" id="IPR000845">
    <property type="entry name" value="Nucleoside_phosphorylase_d"/>
</dbReference>
<dbReference type="GO" id="GO:0005829">
    <property type="term" value="C:cytosol"/>
    <property type="evidence" value="ECO:0007669"/>
    <property type="project" value="TreeGrafter"/>
</dbReference>
<dbReference type="Gene3D" id="3.40.50.1580">
    <property type="entry name" value="Nucleoside phosphorylase domain"/>
    <property type="match status" value="1"/>
</dbReference>
<dbReference type="EMBL" id="CP017037">
    <property type="protein sequence ID" value="AOH38949.1"/>
    <property type="molecule type" value="Genomic_DNA"/>
</dbReference>
<dbReference type="PANTHER" id="PTHR42679">
    <property type="entry name" value="S-METHYL-5'-THIOADENOSINE PHOSPHORYLASE"/>
    <property type="match status" value="1"/>
</dbReference>
<feature type="domain" description="Nucleoside phosphorylase" evidence="5">
    <location>
        <begin position="3"/>
        <end position="241"/>
    </location>
</feature>
<accession>A0A1B3WD88</accession>